<dbReference type="CDD" id="cd02883">
    <property type="entry name" value="NUDIX_Hydrolase"/>
    <property type="match status" value="1"/>
</dbReference>
<dbReference type="RefSeq" id="WP_035369087.1">
    <property type="nucleotide sequence ID" value="NZ_LR215050.1"/>
</dbReference>
<feature type="domain" description="Nudix hydrolase" evidence="2">
    <location>
        <begin position="6"/>
        <end position="101"/>
    </location>
</feature>
<keyword evidence="1" id="KW-0378">Hydrolase</keyword>
<dbReference type="InterPro" id="IPR000086">
    <property type="entry name" value="NUDIX_hydrolase_dom"/>
</dbReference>
<dbReference type="SUPFAM" id="SSF55811">
    <property type="entry name" value="Nudix"/>
    <property type="match status" value="1"/>
</dbReference>
<dbReference type="EMBL" id="LR215050">
    <property type="protein sequence ID" value="VEU82214.1"/>
    <property type="molecule type" value="Genomic_DNA"/>
</dbReference>
<dbReference type="AlphaFoldDB" id="A0A449BIC9"/>
<dbReference type="STRING" id="1408416.GCA_000702765_00777"/>
<evidence type="ECO:0000313" key="4">
    <source>
        <dbReference type="Proteomes" id="UP000290909"/>
    </source>
</evidence>
<dbReference type="GO" id="GO:0016787">
    <property type="term" value="F:hydrolase activity"/>
    <property type="evidence" value="ECO:0007669"/>
    <property type="project" value="UniProtKB-KW"/>
</dbReference>
<organism evidence="3 4">
    <name type="scientific">Acholeplasma hippikon</name>
    <dbReference type="NCBI Taxonomy" id="264636"/>
    <lineage>
        <taxon>Bacteria</taxon>
        <taxon>Bacillati</taxon>
        <taxon>Mycoplasmatota</taxon>
        <taxon>Mollicutes</taxon>
        <taxon>Acholeplasmatales</taxon>
        <taxon>Acholeplasmataceae</taxon>
        <taxon>Acholeplasma</taxon>
    </lineage>
</organism>
<evidence type="ECO:0000256" key="1">
    <source>
        <dbReference type="ARBA" id="ARBA00022801"/>
    </source>
</evidence>
<dbReference type="InterPro" id="IPR020084">
    <property type="entry name" value="NUDIX_hydrolase_CS"/>
</dbReference>
<dbReference type="Proteomes" id="UP000290909">
    <property type="component" value="Chromosome"/>
</dbReference>
<accession>A0A449BIC9</accession>
<name>A0A449BIC9_9MOLU</name>
<gene>
    <name evidence="3" type="ORF">NCTC10172_00222</name>
</gene>
<proteinExistence type="predicted"/>
<reference evidence="3 4" key="1">
    <citation type="submission" date="2019-01" db="EMBL/GenBank/DDBJ databases">
        <authorList>
            <consortium name="Pathogen Informatics"/>
        </authorList>
    </citation>
    <scope>NUCLEOTIDE SEQUENCE [LARGE SCALE GENOMIC DNA]</scope>
    <source>
        <strain evidence="3 4">NCTC10172</strain>
    </source>
</reference>
<keyword evidence="4" id="KW-1185">Reference proteome</keyword>
<evidence type="ECO:0000259" key="2">
    <source>
        <dbReference type="Pfam" id="PF00293"/>
    </source>
</evidence>
<dbReference type="Gene3D" id="3.90.79.10">
    <property type="entry name" value="Nucleoside Triphosphate Pyrophosphohydrolase"/>
    <property type="match status" value="1"/>
</dbReference>
<evidence type="ECO:0000313" key="3">
    <source>
        <dbReference type="EMBL" id="VEU82214.1"/>
    </source>
</evidence>
<dbReference type="Pfam" id="PF00293">
    <property type="entry name" value="NUDIX"/>
    <property type="match status" value="1"/>
</dbReference>
<sequence>MVENDHHEIKFPGGGIFENEDEIDTLVREVKEETGYLVKVDTIRPFGIVEEKRLSEKENKIWHQTNIYFICEVYRNKEESNFTEEELELNFREIIIHVDEAIRRNEIYIHSNTINKREYEVLKLIKEKFNL</sequence>
<dbReference type="PROSITE" id="PS00893">
    <property type="entry name" value="NUDIX_BOX"/>
    <property type="match status" value="1"/>
</dbReference>
<protein>
    <submittedName>
        <fullName evidence="3">NUDIX domain</fullName>
    </submittedName>
</protein>
<dbReference type="InterPro" id="IPR015797">
    <property type="entry name" value="NUDIX_hydrolase-like_dom_sf"/>
</dbReference>
<dbReference type="KEGG" id="ahk:NCTC10172_00222"/>